<keyword evidence="3" id="KW-0255">Endonuclease</keyword>
<dbReference type="CDD" id="cd09857">
    <property type="entry name" value="PIN_EXO1"/>
    <property type="match status" value="1"/>
</dbReference>
<evidence type="ECO:0000256" key="10">
    <source>
        <dbReference type="RuleBase" id="RU910737"/>
    </source>
</evidence>
<evidence type="ECO:0000259" key="12">
    <source>
        <dbReference type="SMART" id="SM00485"/>
    </source>
</evidence>
<gene>
    <name evidence="13 15 16" type="ORF">SRAE_2000255100</name>
</gene>
<organism evidence="13">
    <name type="scientific">Strongyloides ratti</name>
    <name type="common">Parasitic roundworm</name>
    <dbReference type="NCBI Taxonomy" id="34506"/>
    <lineage>
        <taxon>Eukaryota</taxon>
        <taxon>Metazoa</taxon>
        <taxon>Ecdysozoa</taxon>
        <taxon>Nematoda</taxon>
        <taxon>Chromadorea</taxon>
        <taxon>Rhabditida</taxon>
        <taxon>Tylenchina</taxon>
        <taxon>Panagrolaimomorpha</taxon>
        <taxon>Strongyloidoidea</taxon>
        <taxon>Strongyloididae</taxon>
        <taxon>Strongyloides</taxon>
    </lineage>
</organism>
<dbReference type="GO" id="GO:0006298">
    <property type="term" value="P:mismatch repair"/>
    <property type="evidence" value="ECO:0007669"/>
    <property type="project" value="TreeGrafter"/>
</dbReference>
<dbReference type="Proteomes" id="UP000035682">
    <property type="component" value="Unplaced"/>
</dbReference>
<evidence type="ECO:0000256" key="3">
    <source>
        <dbReference type="ARBA" id="ARBA00022759"/>
    </source>
</evidence>
<keyword evidence="9 10" id="KW-0539">Nucleus</keyword>
<keyword evidence="7 10" id="KW-0238">DNA-binding</keyword>
<evidence type="ECO:0000256" key="9">
    <source>
        <dbReference type="ARBA" id="ARBA00023242"/>
    </source>
</evidence>
<evidence type="ECO:0000259" key="11">
    <source>
        <dbReference type="SMART" id="SM00484"/>
    </source>
</evidence>
<dbReference type="Pfam" id="PF00752">
    <property type="entry name" value="XPG_N"/>
    <property type="match status" value="1"/>
</dbReference>
<dbReference type="EC" id="3.1.-.-" evidence="10"/>
<dbReference type="PROSITE" id="PS00842">
    <property type="entry name" value="XPG_2"/>
    <property type="match status" value="1"/>
</dbReference>
<dbReference type="Pfam" id="PF00867">
    <property type="entry name" value="XPG_I"/>
    <property type="match status" value="1"/>
</dbReference>
<evidence type="ECO:0000313" key="13">
    <source>
        <dbReference type="EMBL" id="CEF67889.1"/>
    </source>
</evidence>
<dbReference type="SUPFAM" id="SSF88723">
    <property type="entry name" value="PIN domain-like"/>
    <property type="match status" value="1"/>
</dbReference>
<evidence type="ECO:0000313" key="14">
    <source>
        <dbReference type="Proteomes" id="UP000035682"/>
    </source>
</evidence>
<keyword evidence="5 10" id="KW-0378">Hydrolase</keyword>
<dbReference type="PANTHER" id="PTHR11081:SF8">
    <property type="entry name" value="EXONUCLEASE 1"/>
    <property type="match status" value="1"/>
</dbReference>
<dbReference type="GeneID" id="36380254"/>
<evidence type="ECO:0000256" key="2">
    <source>
        <dbReference type="ARBA" id="ARBA00022722"/>
    </source>
</evidence>
<dbReference type="FunFam" id="3.40.50.1010:FF:000111">
    <property type="entry name" value="Exonuclease 1"/>
    <property type="match status" value="1"/>
</dbReference>
<dbReference type="InterPro" id="IPR036279">
    <property type="entry name" value="5-3_exonuclease_C_sf"/>
</dbReference>
<comment type="function">
    <text evidence="10">5'-&gt;3' double-stranded DNA exonuclease which may also possess a cryptic 3'-&gt;5' double-stranded DNA exonuclease activity. Functions in DNA mismatch repair.</text>
</comment>
<dbReference type="STRING" id="34506.A0A090MYW4"/>
<dbReference type="GO" id="GO:0046872">
    <property type="term" value="F:metal ion binding"/>
    <property type="evidence" value="ECO:0007669"/>
    <property type="project" value="UniProtKB-UniRule"/>
</dbReference>
<dbReference type="CTD" id="36380254"/>
<dbReference type="InterPro" id="IPR006085">
    <property type="entry name" value="XPG_DNA_repair_N"/>
</dbReference>
<evidence type="ECO:0000256" key="6">
    <source>
        <dbReference type="ARBA" id="ARBA00022839"/>
    </source>
</evidence>
<keyword evidence="10" id="KW-0228">DNA excision</keyword>
<dbReference type="PRINTS" id="PR00853">
    <property type="entry name" value="XPGRADSUPER"/>
</dbReference>
<dbReference type="RefSeq" id="XP_024507089.1">
    <property type="nucleotide sequence ID" value="XM_024653632.1"/>
</dbReference>
<evidence type="ECO:0000256" key="7">
    <source>
        <dbReference type="ARBA" id="ARBA00023125"/>
    </source>
</evidence>
<keyword evidence="10" id="KW-0267">Excision nuclease</keyword>
<dbReference type="InterPro" id="IPR006086">
    <property type="entry name" value="XPG-I_dom"/>
</dbReference>
<reference evidence="15" key="2">
    <citation type="submission" date="2020-12" db="UniProtKB">
        <authorList>
            <consortium name="WormBaseParasite"/>
        </authorList>
    </citation>
    <scope>IDENTIFICATION</scope>
</reference>
<comment type="subcellular location">
    <subcellularLocation>
        <location evidence="1 10">Nucleus</location>
    </subcellularLocation>
</comment>
<protein>
    <recommendedName>
        <fullName evidence="10">Exonuclease 1</fullName>
        <ecNumber evidence="10">3.1.-.-</ecNumber>
    </recommendedName>
</protein>
<dbReference type="Gene3D" id="3.40.50.1010">
    <property type="entry name" value="5'-nuclease"/>
    <property type="match status" value="1"/>
</dbReference>
<name>A0A090MYW4_STRRB</name>
<evidence type="ECO:0000313" key="16">
    <source>
        <dbReference type="WormBase" id="SRAE_2000255100"/>
    </source>
</evidence>
<keyword evidence="2 10" id="KW-0540">Nuclease</keyword>
<dbReference type="OrthoDB" id="26491at2759"/>
<dbReference type="GO" id="GO:0003677">
    <property type="term" value="F:DNA binding"/>
    <property type="evidence" value="ECO:0007669"/>
    <property type="project" value="UniProtKB-UniRule"/>
</dbReference>
<dbReference type="SMART" id="SM00485">
    <property type="entry name" value="XPGN"/>
    <property type="match status" value="1"/>
</dbReference>
<dbReference type="WormBase" id="SRAE_2000255100">
    <property type="protein sequence ID" value="SRP04813"/>
    <property type="gene ID" value="WBGene00262761"/>
</dbReference>
<proteinExistence type="inferred from homology"/>
<keyword evidence="8 10" id="KW-0234">DNA repair</keyword>
<keyword evidence="4 10" id="KW-0227">DNA damage</keyword>
<sequence>MGIAELLKIVEKAKEKNINLIKFKGETLAVDASCFIYKGLYSQSADDLMGKKSTKCLDYILKTVKIIVNAGIHAVFVFDGQMLPSKKVTNDKRIADREERRKEAIALLKMGNKEEALKKFRGSYSISKECQAECIEVLSGIKGVDVIVAPYEADAELTFLVNSGLAYAAITLDSDLLAFGCMRVIYNLNVDSAMCEVIQFPNIRSCFSQRLQSSFNSELLRYMCILRGCDYFGGLKGMAFKNAEKFFSIISDRNPKTFIRHIKSVTKINVPNIEIFVNEFIRANNTFLYQIIFDPRDGCQKPLNPYPEDLIKEFGSQNSIVDSLESDSFFWYAGKIYPPDIARLLAVGNQFEEILKNNIRFKIPQNVSFKSIWKYLTGGRSPLRIKREPSTCSLSQSLPRKRRNSSNIAEESEIISSKRCLMSNTQVFGQDDSSKENNKLTNSEGNTIYDKQQHLKIELISQNKQKSPLNELQRVNSNSKVRKIIIRESKYFKSTSENVETKLFKEDVSSSILYNRITAKPNFTRSQERR</sequence>
<evidence type="ECO:0000256" key="4">
    <source>
        <dbReference type="ARBA" id="ARBA00022763"/>
    </source>
</evidence>
<dbReference type="GO" id="GO:0006310">
    <property type="term" value="P:DNA recombination"/>
    <property type="evidence" value="ECO:0007669"/>
    <property type="project" value="TreeGrafter"/>
</dbReference>
<comment type="cofactor">
    <cofactor evidence="10">
        <name>Mg(2+)</name>
        <dbReference type="ChEBI" id="CHEBI:18420"/>
    </cofactor>
    <text evidence="10">Binds 2 magnesium ions per subunit. They probably participate in the reaction catalyzed by the enzyme. May bind an additional third magnesium ion after substrate binding.</text>
</comment>
<dbReference type="GO" id="GO:0035312">
    <property type="term" value="F:5'-3' DNA exonuclease activity"/>
    <property type="evidence" value="ECO:0007669"/>
    <property type="project" value="UniProtKB-UniRule"/>
</dbReference>
<dbReference type="SUPFAM" id="SSF47807">
    <property type="entry name" value="5' to 3' exonuclease, C-terminal subdomain"/>
    <property type="match status" value="1"/>
</dbReference>
<keyword evidence="14" id="KW-1185">Reference proteome</keyword>
<dbReference type="InterPro" id="IPR029060">
    <property type="entry name" value="PIN-like_dom_sf"/>
</dbReference>
<keyword evidence="10" id="KW-0460">Magnesium</keyword>
<dbReference type="GO" id="GO:0005634">
    <property type="term" value="C:nucleus"/>
    <property type="evidence" value="ECO:0007669"/>
    <property type="project" value="UniProtKB-SubCell"/>
</dbReference>
<dbReference type="EMBL" id="LN609529">
    <property type="protein sequence ID" value="CEF67889.1"/>
    <property type="molecule type" value="Genomic_DNA"/>
</dbReference>
<keyword evidence="10" id="KW-0479">Metal-binding</keyword>
<reference evidence="13 14" key="1">
    <citation type="submission" date="2014-09" db="EMBL/GenBank/DDBJ databases">
        <authorList>
            <person name="Martin A.A."/>
        </authorList>
    </citation>
    <scope>NUCLEOTIDE SEQUENCE</scope>
    <source>
        <strain evidence="14">ED321</strain>
        <strain evidence="13">ED321 Heterogonic</strain>
    </source>
</reference>
<evidence type="ECO:0000256" key="5">
    <source>
        <dbReference type="ARBA" id="ARBA00022801"/>
    </source>
</evidence>
<dbReference type="Gene3D" id="1.10.150.20">
    <property type="entry name" value="5' to 3' exonuclease, C-terminal subdomain"/>
    <property type="match status" value="1"/>
</dbReference>
<dbReference type="InterPro" id="IPR006084">
    <property type="entry name" value="XPG/Rad2"/>
</dbReference>
<evidence type="ECO:0000256" key="1">
    <source>
        <dbReference type="ARBA" id="ARBA00004123"/>
    </source>
</evidence>
<accession>A0A090MYW4</accession>
<feature type="domain" description="XPG N-terminal" evidence="12">
    <location>
        <begin position="1"/>
        <end position="100"/>
    </location>
</feature>
<dbReference type="PANTHER" id="PTHR11081">
    <property type="entry name" value="FLAP ENDONUCLEASE FAMILY MEMBER"/>
    <property type="match status" value="1"/>
</dbReference>
<dbReference type="GO" id="GO:0017108">
    <property type="term" value="F:5'-flap endonuclease activity"/>
    <property type="evidence" value="ECO:0007669"/>
    <property type="project" value="TreeGrafter"/>
</dbReference>
<feature type="domain" description="XPG-I" evidence="11">
    <location>
        <begin position="140"/>
        <end position="213"/>
    </location>
</feature>
<dbReference type="AlphaFoldDB" id="A0A090MYW4"/>
<dbReference type="WBParaSite" id="SRAE_2000255100.1">
    <property type="protein sequence ID" value="SRAE_2000255100.1"/>
    <property type="gene ID" value="WBGene00262761"/>
</dbReference>
<dbReference type="InterPro" id="IPR044752">
    <property type="entry name" value="PIN-like_EXO1"/>
</dbReference>
<keyword evidence="6 10" id="KW-0269">Exonuclease</keyword>
<evidence type="ECO:0000313" key="15">
    <source>
        <dbReference type="WBParaSite" id="SRAE_2000255100.1"/>
    </source>
</evidence>
<dbReference type="SMART" id="SM00484">
    <property type="entry name" value="XPGI"/>
    <property type="match status" value="1"/>
</dbReference>
<evidence type="ECO:0000256" key="8">
    <source>
        <dbReference type="ARBA" id="ARBA00023204"/>
    </source>
</evidence>
<comment type="similarity">
    <text evidence="10">Belongs to the XPG/RAD2 endonuclease family. EXO1 subfamily.</text>
</comment>
<dbReference type="InterPro" id="IPR019974">
    <property type="entry name" value="XPG_CS"/>
</dbReference>